<gene>
    <name evidence="1" type="ORF">GGC33_09325</name>
</gene>
<dbReference type="Gene3D" id="3.40.50.1000">
    <property type="entry name" value="HAD superfamily/HAD-like"/>
    <property type="match status" value="1"/>
</dbReference>
<dbReference type="PANTHER" id="PTHR43434:SF1">
    <property type="entry name" value="PHOSPHOGLYCOLATE PHOSPHATASE"/>
    <property type="match status" value="1"/>
</dbReference>
<dbReference type="NCBIfam" id="TIGR01509">
    <property type="entry name" value="HAD-SF-IA-v3"/>
    <property type="match status" value="1"/>
</dbReference>
<dbReference type="SFLD" id="SFLDG01129">
    <property type="entry name" value="C1.5:_HAD__Beta-PGM__Phosphata"/>
    <property type="match status" value="1"/>
</dbReference>
<comment type="caution">
    <text evidence="1">The sequence shown here is derived from an EMBL/GenBank/DDBJ whole genome shotgun (WGS) entry which is preliminary data.</text>
</comment>
<proteinExistence type="predicted"/>
<dbReference type="PANTHER" id="PTHR43434">
    <property type="entry name" value="PHOSPHOGLYCOLATE PHOSPHATASE"/>
    <property type="match status" value="1"/>
</dbReference>
<dbReference type="GO" id="GO:0008967">
    <property type="term" value="F:phosphoglycolate phosphatase activity"/>
    <property type="evidence" value="ECO:0007669"/>
    <property type="project" value="TreeGrafter"/>
</dbReference>
<dbReference type="InterPro" id="IPR023214">
    <property type="entry name" value="HAD_sf"/>
</dbReference>
<dbReference type="InterPro" id="IPR036412">
    <property type="entry name" value="HAD-like_sf"/>
</dbReference>
<reference evidence="1 2" key="1">
    <citation type="submission" date="2019-11" db="EMBL/GenBank/DDBJ databases">
        <title>Isolation of a new High Light Tolerant Cyanobacteria.</title>
        <authorList>
            <person name="Dobson Z."/>
            <person name="Vaughn N."/>
            <person name="Vaughn M."/>
            <person name="Fromme P."/>
            <person name="Mazor Y."/>
        </authorList>
    </citation>
    <scope>NUCLEOTIDE SEQUENCE [LARGE SCALE GENOMIC DNA]</scope>
    <source>
        <strain evidence="1 2">0216</strain>
    </source>
</reference>
<dbReference type="SFLD" id="SFLDS00003">
    <property type="entry name" value="Haloacid_Dehalogenase"/>
    <property type="match status" value="1"/>
</dbReference>
<keyword evidence="1" id="KW-0378">Hydrolase</keyword>
<sequence length="245" mass="26682">MVTIRCNQHLFHNIEAIIFDKDGTLADSEKFLRELAHKRARLIDANIPGTYEPLLMAFGVEQNYLNPTGLMAVGSNKENQIVAAGYIAETGKSWFEALEIASECFENAEKAFPTRGLTSPLFAGSLEVLEMLSKKGLKIAILSADTTQGVKDFVENHQLSPYIDFIMGVDGGLSKPDPRLYLQTCQQLGVNPLNTLMVGDSQGDIAMAKNAQAGGVIGICWKYPHATHLNTADVVISDLAQIKIA</sequence>
<dbReference type="AlphaFoldDB" id="A0A844GW56"/>
<dbReference type="Proteomes" id="UP000437131">
    <property type="component" value="Unassembled WGS sequence"/>
</dbReference>
<name>A0A844GW56_9CHRO</name>
<protein>
    <submittedName>
        <fullName evidence="1">HAD-IA family hydrolase</fullName>
    </submittedName>
</protein>
<dbReference type="NCBIfam" id="TIGR01549">
    <property type="entry name" value="HAD-SF-IA-v1"/>
    <property type="match status" value="1"/>
</dbReference>
<dbReference type="Pfam" id="PF00702">
    <property type="entry name" value="Hydrolase"/>
    <property type="match status" value="1"/>
</dbReference>
<dbReference type="Gene3D" id="1.10.150.240">
    <property type="entry name" value="Putative phosphatase, domain 2"/>
    <property type="match status" value="1"/>
</dbReference>
<dbReference type="GO" id="GO:0006281">
    <property type="term" value="P:DNA repair"/>
    <property type="evidence" value="ECO:0007669"/>
    <property type="project" value="TreeGrafter"/>
</dbReference>
<dbReference type="InterPro" id="IPR050155">
    <property type="entry name" value="HAD-like_hydrolase_sf"/>
</dbReference>
<dbReference type="RefSeq" id="WP_155083862.1">
    <property type="nucleotide sequence ID" value="NZ_WMIA01000010.1"/>
</dbReference>
<dbReference type="InterPro" id="IPR006439">
    <property type="entry name" value="HAD-SF_hydro_IA"/>
</dbReference>
<dbReference type="GO" id="GO:0005829">
    <property type="term" value="C:cytosol"/>
    <property type="evidence" value="ECO:0007669"/>
    <property type="project" value="TreeGrafter"/>
</dbReference>
<organism evidence="1 2">
    <name type="scientific">Cyanobacterium aponinum 0216</name>
    <dbReference type="NCBI Taxonomy" id="2676140"/>
    <lineage>
        <taxon>Bacteria</taxon>
        <taxon>Bacillati</taxon>
        <taxon>Cyanobacteriota</taxon>
        <taxon>Cyanophyceae</taxon>
        <taxon>Oscillatoriophycideae</taxon>
        <taxon>Chroococcales</taxon>
        <taxon>Geminocystaceae</taxon>
        <taxon>Cyanobacterium</taxon>
    </lineage>
</organism>
<dbReference type="EMBL" id="WMIA01000010">
    <property type="protein sequence ID" value="MTF39128.1"/>
    <property type="molecule type" value="Genomic_DNA"/>
</dbReference>
<evidence type="ECO:0000313" key="2">
    <source>
        <dbReference type="Proteomes" id="UP000437131"/>
    </source>
</evidence>
<dbReference type="SUPFAM" id="SSF56784">
    <property type="entry name" value="HAD-like"/>
    <property type="match status" value="1"/>
</dbReference>
<dbReference type="PRINTS" id="PR00413">
    <property type="entry name" value="HADHALOGNASE"/>
</dbReference>
<dbReference type="InterPro" id="IPR023198">
    <property type="entry name" value="PGP-like_dom2"/>
</dbReference>
<accession>A0A844GW56</accession>
<evidence type="ECO:0000313" key="1">
    <source>
        <dbReference type="EMBL" id="MTF39128.1"/>
    </source>
</evidence>